<accession>A0A844CWJ9</accession>
<dbReference type="RefSeq" id="WP_154356159.1">
    <property type="nucleotide sequence ID" value="NZ_WKJL01000001.1"/>
</dbReference>
<evidence type="ECO:0000313" key="3">
    <source>
        <dbReference type="Proteomes" id="UP000439986"/>
    </source>
</evidence>
<feature type="compositionally biased region" description="Polar residues" evidence="1">
    <location>
        <begin position="55"/>
        <end position="64"/>
    </location>
</feature>
<protein>
    <submittedName>
        <fullName evidence="2">CopG family transcriptional regulator</fullName>
    </submittedName>
</protein>
<evidence type="ECO:0000313" key="2">
    <source>
        <dbReference type="EMBL" id="MRW83141.1"/>
    </source>
</evidence>
<gene>
    <name evidence="2" type="ORF">GJ698_03430</name>
</gene>
<keyword evidence="3" id="KW-1185">Reference proteome</keyword>
<dbReference type="EMBL" id="WKJL01000001">
    <property type="protein sequence ID" value="MRW83141.1"/>
    <property type="molecule type" value="Genomic_DNA"/>
</dbReference>
<organism evidence="2 3">
    <name type="scientific">Duganella aquatilis</name>
    <dbReference type="NCBI Taxonomy" id="2666082"/>
    <lineage>
        <taxon>Bacteria</taxon>
        <taxon>Pseudomonadati</taxon>
        <taxon>Pseudomonadota</taxon>
        <taxon>Betaproteobacteria</taxon>
        <taxon>Burkholderiales</taxon>
        <taxon>Oxalobacteraceae</taxon>
        <taxon>Telluria group</taxon>
        <taxon>Duganella</taxon>
    </lineage>
</organism>
<reference evidence="2 3" key="1">
    <citation type="submission" date="2019-11" db="EMBL/GenBank/DDBJ databases">
        <title>Novel species isolated from a subtropical stream in China.</title>
        <authorList>
            <person name="Lu H."/>
        </authorList>
    </citation>
    <scope>NUCLEOTIDE SEQUENCE [LARGE SCALE GENOMIC DNA]</scope>
    <source>
        <strain evidence="2 3">FT26W</strain>
    </source>
</reference>
<feature type="region of interest" description="Disordered" evidence="1">
    <location>
        <begin position="55"/>
        <end position="75"/>
    </location>
</feature>
<name>A0A844CWJ9_9BURK</name>
<dbReference type="AlphaFoldDB" id="A0A844CWJ9"/>
<dbReference type="Proteomes" id="UP000439986">
    <property type="component" value="Unassembled WGS sequence"/>
</dbReference>
<evidence type="ECO:0000256" key="1">
    <source>
        <dbReference type="SAM" id="MobiDB-lite"/>
    </source>
</evidence>
<proteinExistence type="predicted"/>
<sequence length="75" mass="8532">MVISFELDAKTEQRLKKLAMRTGKKLDVHLRELIAYGIEDLEDLYLAESTMQRVTSGTEPIHSSEQVRKNLGLAD</sequence>
<comment type="caution">
    <text evidence="2">The sequence shown here is derived from an EMBL/GenBank/DDBJ whole genome shotgun (WGS) entry which is preliminary data.</text>
</comment>